<proteinExistence type="inferred from homology"/>
<evidence type="ECO:0000313" key="11">
    <source>
        <dbReference type="EMBL" id="KAL0090301.1"/>
    </source>
</evidence>
<keyword evidence="8" id="KW-0333">Golgi apparatus</keyword>
<keyword evidence="3" id="KW-0328">Glycosyltransferase</keyword>
<evidence type="ECO:0000313" key="12">
    <source>
        <dbReference type="Proteomes" id="UP001448207"/>
    </source>
</evidence>
<keyword evidence="6" id="KW-0735">Signal-anchor</keyword>
<comment type="similarity">
    <text evidence="2">Belongs to the glycosyltransferase 31 family.</text>
</comment>
<evidence type="ECO:0000256" key="8">
    <source>
        <dbReference type="ARBA" id="ARBA00023034"/>
    </source>
</evidence>
<keyword evidence="9 10" id="KW-0472">Membrane</keyword>
<feature type="non-terminal residue" evidence="11">
    <location>
        <position position="531"/>
    </location>
</feature>
<evidence type="ECO:0000256" key="4">
    <source>
        <dbReference type="ARBA" id="ARBA00022679"/>
    </source>
</evidence>
<comment type="caution">
    <text evidence="11">The sequence shown here is derived from an EMBL/GenBank/DDBJ whole genome shotgun (WGS) entry which is preliminary data.</text>
</comment>
<feature type="transmembrane region" description="Helical" evidence="10">
    <location>
        <begin position="70"/>
        <end position="95"/>
    </location>
</feature>
<evidence type="ECO:0000256" key="3">
    <source>
        <dbReference type="ARBA" id="ARBA00022676"/>
    </source>
</evidence>
<comment type="subcellular location">
    <subcellularLocation>
        <location evidence="1">Golgi apparatus membrane</location>
        <topology evidence="1">Single-pass type II membrane protein</topology>
    </subcellularLocation>
</comment>
<keyword evidence="12" id="KW-1185">Reference proteome</keyword>
<dbReference type="InterPro" id="IPR002659">
    <property type="entry name" value="Glyco_trans_31"/>
</dbReference>
<dbReference type="Gene3D" id="3.90.550.50">
    <property type="match status" value="1"/>
</dbReference>
<protein>
    <submittedName>
        <fullName evidence="11">Glycosyltransferase family 31 protein</fullName>
    </submittedName>
</protein>
<dbReference type="PANTHER" id="PTHR11214">
    <property type="entry name" value="BETA-1,3-N-ACETYLGLUCOSAMINYLTRANSFERASE"/>
    <property type="match status" value="1"/>
</dbReference>
<keyword evidence="5 10" id="KW-0812">Transmembrane</keyword>
<evidence type="ECO:0000256" key="7">
    <source>
        <dbReference type="ARBA" id="ARBA00022989"/>
    </source>
</evidence>
<accession>A0ABR3B4X1</accession>
<organism evidence="11 12">
    <name type="scientific">Phycomyces blakesleeanus</name>
    <dbReference type="NCBI Taxonomy" id="4837"/>
    <lineage>
        <taxon>Eukaryota</taxon>
        <taxon>Fungi</taxon>
        <taxon>Fungi incertae sedis</taxon>
        <taxon>Mucoromycota</taxon>
        <taxon>Mucoromycotina</taxon>
        <taxon>Mucoromycetes</taxon>
        <taxon>Mucorales</taxon>
        <taxon>Phycomycetaceae</taxon>
        <taxon>Phycomyces</taxon>
    </lineage>
</organism>
<feature type="transmembrane region" description="Helical" evidence="10">
    <location>
        <begin position="107"/>
        <end position="126"/>
    </location>
</feature>
<evidence type="ECO:0000256" key="1">
    <source>
        <dbReference type="ARBA" id="ARBA00004323"/>
    </source>
</evidence>
<name>A0ABR3B4X1_PHYBL</name>
<dbReference type="Pfam" id="PF01762">
    <property type="entry name" value="Galactosyl_T"/>
    <property type="match status" value="1"/>
</dbReference>
<dbReference type="InterPro" id="IPR021100">
    <property type="entry name" value="N-glycosylation_EOS1"/>
</dbReference>
<keyword evidence="4" id="KW-0808">Transferase</keyword>
<reference evidence="11 12" key="1">
    <citation type="submission" date="2024-04" db="EMBL/GenBank/DDBJ databases">
        <title>Symmetric and asymmetric DNA N6-adenine methylation regulates different biological responses in Mucorales.</title>
        <authorList>
            <consortium name="Lawrence Berkeley National Laboratory"/>
            <person name="Lax C."/>
            <person name="Mondo S.J."/>
            <person name="Osorio-Concepcion M."/>
            <person name="Muszewska A."/>
            <person name="Corrochano-Luque M."/>
            <person name="Gutierrez G."/>
            <person name="Riley R."/>
            <person name="Lipzen A."/>
            <person name="Guo J."/>
            <person name="Hundley H."/>
            <person name="Amirebrahimi M."/>
            <person name="Ng V."/>
            <person name="Lorenzo-Gutierrez D."/>
            <person name="Binder U."/>
            <person name="Yang J."/>
            <person name="Song Y."/>
            <person name="Canovas D."/>
            <person name="Navarro E."/>
            <person name="Freitag M."/>
            <person name="Gabaldon T."/>
            <person name="Grigoriev I.V."/>
            <person name="Corrochano L.M."/>
            <person name="Nicolas F.E."/>
            <person name="Garre V."/>
        </authorList>
    </citation>
    <scope>NUCLEOTIDE SEQUENCE [LARGE SCALE GENOMIC DNA]</scope>
    <source>
        <strain evidence="11 12">L51</strain>
    </source>
</reference>
<feature type="transmembrane region" description="Helical" evidence="10">
    <location>
        <begin position="180"/>
        <end position="200"/>
    </location>
</feature>
<evidence type="ECO:0000256" key="9">
    <source>
        <dbReference type="ARBA" id="ARBA00023136"/>
    </source>
</evidence>
<dbReference type="PANTHER" id="PTHR11214:SF3">
    <property type="entry name" value="BETA-1,3-GALACTOSYLTRANSFERASE 6"/>
    <property type="match status" value="1"/>
</dbReference>
<dbReference type="Pfam" id="PF12326">
    <property type="entry name" value="EOS1"/>
    <property type="match status" value="1"/>
</dbReference>
<dbReference type="EMBL" id="JBCLYO010000004">
    <property type="protein sequence ID" value="KAL0090301.1"/>
    <property type="molecule type" value="Genomic_DNA"/>
</dbReference>
<evidence type="ECO:0000256" key="2">
    <source>
        <dbReference type="ARBA" id="ARBA00008661"/>
    </source>
</evidence>
<evidence type="ECO:0000256" key="5">
    <source>
        <dbReference type="ARBA" id="ARBA00022692"/>
    </source>
</evidence>
<gene>
    <name evidence="11" type="ORF">J3Q64DRAFT_1729262</name>
</gene>
<feature type="transmembrane region" description="Helical" evidence="10">
    <location>
        <begin position="31"/>
        <end position="50"/>
    </location>
</feature>
<evidence type="ECO:0000256" key="6">
    <source>
        <dbReference type="ARBA" id="ARBA00022968"/>
    </source>
</evidence>
<dbReference type="Proteomes" id="UP001448207">
    <property type="component" value="Unassembled WGS sequence"/>
</dbReference>
<sequence>MPTPHGLPAYRHRSLSLTALNVPRRFHLPIILLRVLCVLPSSIGILRNLARAWIQPPFDDTGLFDNKSTTLIYSLAIVWCALAGYWSWILTTSMLRRWLYHYELSSAIIRLITLTFINWSCSAFISSHYGADEPIRKWMTICLILLVSNVLKLRFASNAKYHPKSNDTQQEPRITHRSTAVKVLILPFAFVVFITMFASLHQINTIRTHSADLVHYKLETPVATRHTELAESKVRVMVFVISAWTPKSLEKRQIFRETSLQLKPADDDQVSYFYRFILGEPPSEEVRLKMGPKIEAENAANKDMLILPCSDLYNDLSKKVYQTMVWSDQWNFDYLIKTDDDIFVRWDTITKEFITMGRQQRYWRGLSYWNMPPIRNNDNKNAELDYTLPIFPPYTAGALYILSRDVVHLIAGVGGPRMFVRNEDQNLGIWLFPYNIKPILDRRIQQIDVCEEDMIAKHFGDFGEPDAIGGTMHQMLDNLRNGRKMCTGFRSSVCGLCYPCYGKGNHWRDWNFDCDSVKGVTLLKQPQWSVV</sequence>
<evidence type="ECO:0000256" key="10">
    <source>
        <dbReference type="SAM" id="Phobius"/>
    </source>
</evidence>
<keyword evidence="7 10" id="KW-1133">Transmembrane helix</keyword>